<reference evidence="2 3" key="1">
    <citation type="journal article" date="2011" name="J. Bacteriol.">
        <title>Complete genome sequence of Methanosaeta concilii, a specialist in aceticlastic methanogenesis.</title>
        <authorList>
            <person name="Barber R.D."/>
            <person name="Zhang L."/>
            <person name="Harnack M."/>
            <person name="Olson M.V."/>
            <person name="Kaul R."/>
            <person name="Ingram-Smith C."/>
            <person name="Smith K.S."/>
        </authorList>
    </citation>
    <scope>NUCLEOTIDE SEQUENCE [LARGE SCALE GENOMIC DNA]</scope>
    <source>
        <strain evidence="3">ATCC 5969 / DSM 3671 / JCM 10134 / NBRC 103675 / OCM 69 / GP-6</strain>
    </source>
</reference>
<keyword evidence="3" id="KW-1185">Reference proteome</keyword>
<dbReference type="KEGG" id="mcj:MCON_3534"/>
<dbReference type="Gene3D" id="3.40.50.300">
    <property type="entry name" value="P-loop containing nucleotide triphosphate hydrolases"/>
    <property type="match status" value="1"/>
</dbReference>
<evidence type="ECO:0000313" key="3">
    <source>
        <dbReference type="Proteomes" id="UP000007807"/>
    </source>
</evidence>
<feature type="domain" description="ABC transporter" evidence="1">
    <location>
        <begin position="1"/>
        <end position="173"/>
    </location>
</feature>
<dbReference type="PROSITE" id="PS50893">
    <property type="entry name" value="ABC_TRANSPORTER_2"/>
    <property type="match status" value="1"/>
</dbReference>
<dbReference type="GO" id="GO:0015421">
    <property type="term" value="F:ABC-type oligopeptide transporter activity"/>
    <property type="evidence" value="ECO:0007669"/>
    <property type="project" value="TreeGrafter"/>
</dbReference>
<dbReference type="STRING" id="990316.MCON_3534"/>
<dbReference type="PANTHER" id="PTHR43394">
    <property type="entry name" value="ATP-DEPENDENT PERMEASE MDL1, MITOCHONDRIAL"/>
    <property type="match status" value="1"/>
</dbReference>
<dbReference type="EMBL" id="CP002565">
    <property type="protein sequence ID" value="AEB69749.1"/>
    <property type="molecule type" value="Genomic_DNA"/>
</dbReference>
<gene>
    <name evidence="2" type="ordered locus">MCON_3534</name>
</gene>
<dbReference type="OrthoDB" id="121502at2157"/>
<dbReference type="AlphaFoldDB" id="F4BWD9"/>
<dbReference type="RefSeq" id="WP_013720753.1">
    <property type="nucleotide sequence ID" value="NC_015416.1"/>
</dbReference>
<dbReference type="Proteomes" id="UP000007807">
    <property type="component" value="Chromosome"/>
</dbReference>
<dbReference type="HOGENOM" id="CLU_000604_1_9_2"/>
<dbReference type="InParanoid" id="F4BWD9"/>
<dbReference type="Pfam" id="PF00005">
    <property type="entry name" value="ABC_tran"/>
    <property type="match status" value="1"/>
</dbReference>
<dbReference type="InterPro" id="IPR003439">
    <property type="entry name" value="ABC_transporter-like_ATP-bd"/>
</dbReference>
<dbReference type="GO" id="GO:0005524">
    <property type="term" value="F:ATP binding"/>
    <property type="evidence" value="ECO:0007669"/>
    <property type="project" value="InterPro"/>
</dbReference>
<organism evidence="2 3">
    <name type="scientific">Methanothrix soehngenii (strain ATCC 5969 / DSM 3671 / JCM 10134 / NBRC 103675 / OCM 69 / GP-6)</name>
    <name type="common">Methanosaeta concilii</name>
    <dbReference type="NCBI Taxonomy" id="990316"/>
    <lineage>
        <taxon>Archaea</taxon>
        <taxon>Methanobacteriati</taxon>
        <taxon>Methanobacteriota</taxon>
        <taxon>Stenosarchaea group</taxon>
        <taxon>Methanomicrobia</taxon>
        <taxon>Methanotrichales</taxon>
        <taxon>Methanotrichaceae</taxon>
        <taxon>Methanothrix</taxon>
    </lineage>
</organism>
<protein>
    <submittedName>
        <fullName evidence="2">Conserved domain protein</fullName>
    </submittedName>
</protein>
<accession>F4BWD9</accession>
<dbReference type="GO" id="GO:0016887">
    <property type="term" value="F:ATP hydrolysis activity"/>
    <property type="evidence" value="ECO:0007669"/>
    <property type="project" value="InterPro"/>
</dbReference>
<evidence type="ECO:0000313" key="2">
    <source>
        <dbReference type="EMBL" id="AEB69749.1"/>
    </source>
</evidence>
<proteinExistence type="predicted"/>
<dbReference type="SUPFAM" id="SSF52540">
    <property type="entry name" value="P-loop containing nucleoside triphosphate hydrolases"/>
    <property type="match status" value="1"/>
</dbReference>
<name>F4BWD9_METSG</name>
<dbReference type="PANTHER" id="PTHR43394:SF1">
    <property type="entry name" value="ATP-BINDING CASSETTE SUB-FAMILY B MEMBER 10, MITOCHONDRIAL"/>
    <property type="match status" value="1"/>
</dbReference>
<dbReference type="InterPro" id="IPR027417">
    <property type="entry name" value="P-loop_NTPase"/>
</dbReference>
<dbReference type="InterPro" id="IPR039421">
    <property type="entry name" value="Type_1_exporter"/>
</dbReference>
<dbReference type="GeneID" id="10462715"/>
<evidence type="ECO:0000259" key="1">
    <source>
        <dbReference type="PROSITE" id="PS50893"/>
    </source>
</evidence>
<sequence length="179" mass="20200">MRFSDLRCEKSVLFQYYAQYNLSLAENIWLGSADRPLDMGKVAKAARDSGVDRILKRLEAGYETTLGKWFDNGTDLSIGEWQKVALARAFIRDSQIIIMDEPTSSLDPKAEAEVFAKFRELAKGKTAIVIGHRLSTVRMADCIYLLNDGHIAEKGTHEELMALKGEYAQLFGIQAMNYR</sequence>